<name>A0A317QHP9_9ACTN</name>
<feature type="transmembrane region" description="Helical" evidence="2">
    <location>
        <begin position="52"/>
        <end position="74"/>
    </location>
</feature>
<dbReference type="Pfam" id="PF19877">
    <property type="entry name" value="DUF6350"/>
    <property type="match status" value="1"/>
</dbReference>
<protein>
    <submittedName>
        <fullName evidence="3">Uncharacterized protein</fullName>
    </submittedName>
</protein>
<evidence type="ECO:0000313" key="3">
    <source>
        <dbReference type="EMBL" id="PWW22852.1"/>
    </source>
</evidence>
<feature type="transmembrane region" description="Helical" evidence="2">
    <location>
        <begin position="86"/>
        <end position="110"/>
    </location>
</feature>
<organism evidence="3 4">
    <name type="scientific">Geodermatophilus normandii</name>
    <dbReference type="NCBI Taxonomy" id="1137989"/>
    <lineage>
        <taxon>Bacteria</taxon>
        <taxon>Bacillati</taxon>
        <taxon>Actinomycetota</taxon>
        <taxon>Actinomycetes</taxon>
        <taxon>Geodermatophilales</taxon>
        <taxon>Geodermatophilaceae</taxon>
        <taxon>Geodermatophilus</taxon>
    </lineage>
</organism>
<keyword evidence="2" id="KW-1133">Transmembrane helix</keyword>
<dbReference type="InterPro" id="IPR045931">
    <property type="entry name" value="DUF6350"/>
</dbReference>
<proteinExistence type="predicted"/>
<sequence>MLLPNAAAAALGVAAGPGFAIGAGTVVSVHGISLGPVPALPLLAALPDTQAVPLLAFVSQAVPVLAGLVAGAVLGRHLGDDDGGSVVAGLWGVLGGLLLGVAAGAVAAMAGGPWATARSPTSAPLRWRPPCRWRCRPASPARSGRPPPAGGPSADAARRVDRVAVVPGPDSPPRARVVVLLSGTGSLCAALLEAADEPGYPAQVVAVGADREAPASSTPAAGAFRRSPSRCATSPTGPPGTPRWPARSPRTGPTWWCPRGS</sequence>
<evidence type="ECO:0000313" key="4">
    <source>
        <dbReference type="Proteomes" id="UP000246661"/>
    </source>
</evidence>
<keyword evidence="2" id="KW-0472">Membrane</keyword>
<dbReference type="AlphaFoldDB" id="A0A317QHP9"/>
<dbReference type="Proteomes" id="UP000246661">
    <property type="component" value="Unassembled WGS sequence"/>
</dbReference>
<feature type="region of interest" description="Disordered" evidence="1">
    <location>
        <begin position="136"/>
        <end position="158"/>
    </location>
</feature>
<feature type="region of interest" description="Disordered" evidence="1">
    <location>
        <begin position="211"/>
        <end position="261"/>
    </location>
</feature>
<gene>
    <name evidence="3" type="ORF">JD79_02015</name>
</gene>
<accession>A0A317QHP9</accession>
<dbReference type="EMBL" id="QGTX01000001">
    <property type="protein sequence ID" value="PWW22852.1"/>
    <property type="molecule type" value="Genomic_DNA"/>
</dbReference>
<keyword evidence="2" id="KW-0812">Transmembrane</keyword>
<evidence type="ECO:0000256" key="1">
    <source>
        <dbReference type="SAM" id="MobiDB-lite"/>
    </source>
</evidence>
<evidence type="ECO:0000256" key="2">
    <source>
        <dbReference type="SAM" id="Phobius"/>
    </source>
</evidence>
<reference evidence="4" key="1">
    <citation type="submission" date="2018-05" db="EMBL/GenBank/DDBJ databases">
        <authorList>
            <person name="Klenk H.-P."/>
            <person name="Huntemann M."/>
            <person name="Clum A."/>
            <person name="Pillay M."/>
            <person name="Palaniappan K."/>
            <person name="Varghese N."/>
            <person name="Mikhailova N."/>
            <person name="Stamatis D."/>
            <person name="Reddy T."/>
            <person name="Daum C."/>
            <person name="Shapiro N."/>
            <person name="Ivanova N."/>
            <person name="Kyrpides N."/>
            <person name="Woyke T."/>
        </authorList>
    </citation>
    <scope>NUCLEOTIDE SEQUENCE [LARGE SCALE GENOMIC DNA]</scope>
    <source>
        <strain evidence="4">DSM 45417</strain>
    </source>
</reference>
<comment type="caution">
    <text evidence="3">The sequence shown here is derived from an EMBL/GenBank/DDBJ whole genome shotgun (WGS) entry which is preliminary data.</text>
</comment>
<dbReference type="RefSeq" id="WP_281270293.1">
    <property type="nucleotide sequence ID" value="NZ_QGTX01000001.1"/>
</dbReference>
<keyword evidence="4" id="KW-1185">Reference proteome</keyword>